<proteinExistence type="predicted"/>
<dbReference type="AlphaFoldDB" id="A0A8D9E990"/>
<keyword evidence="1" id="KW-0472">Membrane</keyword>
<feature type="transmembrane region" description="Helical" evidence="1">
    <location>
        <begin position="16"/>
        <end position="35"/>
    </location>
</feature>
<reference evidence="2" key="1">
    <citation type="submission" date="2021-05" db="EMBL/GenBank/DDBJ databases">
        <authorList>
            <person name="Alioto T."/>
            <person name="Alioto T."/>
            <person name="Gomez Garrido J."/>
        </authorList>
    </citation>
    <scope>NUCLEOTIDE SEQUENCE</scope>
</reference>
<organism evidence="2">
    <name type="scientific">Cacopsylla melanoneura</name>
    <dbReference type="NCBI Taxonomy" id="428564"/>
    <lineage>
        <taxon>Eukaryota</taxon>
        <taxon>Metazoa</taxon>
        <taxon>Ecdysozoa</taxon>
        <taxon>Arthropoda</taxon>
        <taxon>Hexapoda</taxon>
        <taxon>Insecta</taxon>
        <taxon>Pterygota</taxon>
        <taxon>Neoptera</taxon>
        <taxon>Paraneoptera</taxon>
        <taxon>Hemiptera</taxon>
        <taxon>Sternorrhyncha</taxon>
        <taxon>Psylloidea</taxon>
        <taxon>Psyllidae</taxon>
        <taxon>Psyllinae</taxon>
        <taxon>Cacopsylla</taxon>
    </lineage>
</organism>
<sequence>MEYVCGKQICYKVRTVLILSCSGWVVCVCLAHIFYGDSFFFLFYIHENLSFFSRSLFSRCKRLRKIYSRKSLIYLQFISSQPLFPFLRFFPTSSFCSLVQCCVICLLRV</sequence>
<evidence type="ECO:0000256" key="1">
    <source>
        <dbReference type="SAM" id="Phobius"/>
    </source>
</evidence>
<protein>
    <submittedName>
        <fullName evidence="2">Uncharacterized protein</fullName>
    </submittedName>
</protein>
<name>A0A8D9E990_9HEMI</name>
<accession>A0A8D9E990</accession>
<evidence type="ECO:0000313" key="2">
    <source>
        <dbReference type="EMBL" id="CAG6745438.1"/>
    </source>
</evidence>
<keyword evidence="1" id="KW-0812">Transmembrane</keyword>
<dbReference type="EMBL" id="HBUF01495311">
    <property type="protein sequence ID" value="CAG6745438.1"/>
    <property type="molecule type" value="Transcribed_RNA"/>
</dbReference>
<keyword evidence="1" id="KW-1133">Transmembrane helix</keyword>